<reference evidence="2" key="1">
    <citation type="submission" date="2023-10" db="EMBL/GenBank/DDBJ databases">
        <title>Genome assembly of Pristionchus species.</title>
        <authorList>
            <person name="Yoshida K."/>
            <person name="Sommer R.J."/>
        </authorList>
    </citation>
    <scope>NUCLEOTIDE SEQUENCE</scope>
    <source>
        <strain evidence="2">RS0144</strain>
    </source>
</reference>
<organism evidence="2 3">
    <name type="scientific">Pristionchus entomophagus</name>
    <dbReference type="NCBI Taxonomy" id="358040"/>
    <lineage>
        <taxon>Eukaryota</taxon>
        <taxon>Metazoa</taxon>
        <taxon>Ecdysozoa</taxon>
        <taxon>Nematoda</taxon>
        <taxon>Chromadorea</taxon>
        <taxon>Rhabditida</taxon>
        <taxon>Rhabditina</taxon>
        <taxon>Diplogasteromorpha</taxon>
        <taxon>Diplogasteroidea</taxon>
        <taxon>Neodiplogasteridae</taxon>
        <taxon>Pristionchus</taxon>
    </lineage>
</organism>
<comment type="caution">
    <text evidence="2">The sequence shown here is derived from an EMBL/GenBank/DDBJ whole genome shotgun (WGS) entry which is preliminary data.</text>
</comment>
<gene>
    <name evidence="2" type="ORF">PENTCL1PPCAC_7925</name>
</gene>
<sequence length="159" mass="18251">FRFVSFTPAMPDNWESGPPWGVVTAAEVIEKKLNESDIIHTDKEEPSDFSVPIALTISLVLAILASLLIFFIRRYFHRCLTHQVLHRLPIEQEVQQEKYAENGGIISWTNLRRNNKHDMFLQQYLFSLELSTALHGADAINNLSPLKFASLSFIFYSLN</sequence>
<keyword evidence="1" id="KW-0472">Membrane</keyword>
<keyword evidence="3" id="KW-1185">Reference proteome</keyword>
<accession>A0AAV5SSU8</accession>
<protein>
    <submittedName>
        <fullName evidence="2">Uncharacterized protein</fullName>
    </submittedName>
</protein>
<proteinExistence type="predicted"/>
<dbReference type="Proteomes" id="UP001432027">
    <property type="component" value="Unassembled WGS sequence"/>
</dbReference>
<keyword evidence="1" id="KW-0812">Transmembrane</keyword>
<evidence type="ECO:0000313" key="2">
    <source>
        <dbReference type="EMBL" id="GMS85750.1"/>
    </source>
</evidence>
<evidence type="ECO:0000256" key="1">
    <source>
        <dbReference type="SAM" id="Phobius"/>
    </source>
</evidence>
<feature type="non-terminal residue" evidence="2">
    <location>
        <position position="1"/>
    </location>
</feature>
<dbReference type="AlphaFoldDB" id="A0AAV5SSU8"/>
<keyword evidence="1" id="KW-1133">Transmembrane helix</keyword>
<evidence type="ECO:0000313" key="3">
    <source>
        <dbReference type="Proteomes" id="UP001432027"/>
    </source>
</evidence>
<name>A0AAV5SSU8_9BILA</name>
<feature type="transmembrane region" description="Helical" evidence="1">
    <location>
        <begin position="49"/>
        <end position="72"/>
    </location>
</feature>
<dbReference type="EMBL" id="BTSX01000002">
    <property type="protein sequence ID" value="GMS85750.1"/>
    <property type="molecule type" value="Genomic_DNA"/>
</dbReference>